<dbReference type="AlphaFoldDB" id="A0ABD1U6V1"/>
<evidence type="ECO:0000313" key="2">
    <source>
        <dbReference type="EMBL" id="KAL2520740.1"/>
    </source>
</evidence>
<feature type="domain" description="Replication factor A C-terminal" evidence="1">
    <location>
        <begin position="24"/>
        <end position="108"/>
    </location>
</feature>
<dbReference type="Pfam" id="PF08646">
    <property type="entry name" value="Rep_fac-A_C"/>
    <property type="match status" value="1"/>
</dbReference>
<organism evidence="2 3">
    <name type="scientific">Forsythia ovata</name>
    <dbReference type="NCBI Taxonomy" id="205694"/>
    <lineage>
        <taxon>Eukaryota</taxon>
        <taxon>Viridiplantae</taxon>
        <taxon>Streptophyta</taxon>
        <taxon>Embryophyta</taxon>
        <taxon>Tracheophyta</taxon>
        <taxon>Spermatophyta</taxon>
        <taxon>Magnoliopsida</taxon>
        <taxon>eudicotyledons</taxon>
        <taxon>Gunneridae</taxon>
        <taxon>Pentapetalae</taxon>
        <taxon>asterids</taxon>
        <taxon>lamiids</taxon>
        <taxon>Lamiales</taxon>
        <taxon>Oleaceae</taxon>
        <taxon>Forsythieae</taxon>
        <taxon>Forsythia</taxon>
    </lineage>
</organism>
<comment type="caution">
    <text evidence="2">The sequence shown here is derived from an EMBL/GenBank/DDBJ whole genome shotgun (WGS) entry which is preliminary data.</text>
</comment>
<dbReference type="Proteomes" id="UP001604277">
    <property type="component" value="Unassembled WGS sequence"/>
</dbReference>
<proteinExistence type="predicted"/>
<keyword evidence="3" id="KW-1185">Reference proteome</keyword>
<dbReference type="InterPro" id="IPR013955">
    <property type="entry name" value="Rep_factor-A_C"/>
</dbReference>
<dbReference type="InterPro" id="IPR012340">
    <property type="entry name" value="NA-bd_OB-fold"/>
</dbReference>
<protein>
    <submittedName>
        <fullName evidence="2">Replication protein A 70 kDa DNA-binding subunit D-like</fullName>
    </submittedName>
</protein>
<evidence type="ECO:0000259" key="1">
    <source>
        <dbReference type="Pfam" id="PF08646"/>
    </source>
</evidence>
<reference evidence="3" key="1">
    <citation type="submission" date="2024-07" db="EMBL/GenBank/DDBJ databases">
        <title>Two chromosome-level genome assemblies of Korean endemic species Abeliophyllum distichum and Forsythia ovata (Oleaceae).</title>
        <authorList>
            <person name="Jang H."/>
        </authorList>
    </citation>
    <scope>NUCLEOTIDE SEQUENCE [LARGE SCALE GENOMIC DNA]</scope>
</reference>
<accession>A0ABD1U6V1</accession>
<sequence>MNKTSDLMSKRFNPLTGHGYIWVYARAYVRVFKQAFWYMSCNTYNKVSSADFNETYECVFCKFSHAVAVPRARVYVELEDLTGSLSGTMIGETAETFLQYTAKQLMDSGSEVLDKI</sequence>
<name>A0ABD1U6V1_9LAMI</name>
<dbReference type="SUPFAM" id="SSF50249">
    <property type="entry name" value="Nucleic acid-binding proteins"/>
    <property type="match status" value="1"/>
</dbReference>
<dbReference type="Gene3D" id="2.40.50.140">
    <property type="entry name" value="Nucleic acid-binding proteins"/>
    <property type="match status" value="1"/>
</dbReference>
<evidence type="ECO:0000313" key="3">
    <source>
        <dbReference type="Proteomes" id="UP001604277"/>
    </source>
</evidence>
<gene>
    <name evidence="2" type="ORF">Fot_24663</name>
</gene>
<dbReference type="EMBL" id="JBFOLJ010000007">
    <property type="protein sequence ID" value="KAL2520740.1"/>
    <property type="molecule type" value="Genomic_DNA"/>
</dbReference>